<evidence type="ECO:0000313" key="6">
    <source>
        <dbReference type="Proteomes" id="UP000199019"/>
    </source>
</evidence>
<feature type="compositionally biased region" description="Low complexity" evidence="3">
    <location>
        <begin position="117"/>
        <end position="128"/>
    </location>
</feature>
<dbReference type="STRING" id="587636.SAMN05216199_0948"/>
<dbReference type="NCBIfam" id="TIGR00377">
    <property type="entry name" value="ant_ant_sig"/>
    <property type="match status" value="1"/>
</dbReference>
<comment type="similarity">
    <text evidence="1 2">Belongs to the anti-sigma-factor antagonist family.</text>
</comment>
<dbReference type="AlphaFoldDB" id="A0A1H9RDQ1"/>
<dbReference type="Proteomes" id="UP000199019">
    <property type="component" value="Unassembled WGS sequence"/>
</dbReference>
<dbReference type="PANTHER" id="PTHR33495">
    <property type="entry name" value="ANTI-SIGMA FACTOR ANTAGONIST TM_1081-RELATED-RELATED"/>
    <property type="match status" value="1"/>
</dbReference>
<dbReference type="CDD" id="cd07043">
    <property type="entry name" value="STAS_anti-anti-sigma_factors"/>
    <property type="match status" value="1"/>
</dbReference>
<keyword evidence="6" id="KW-1185">Reference proteome</keyword>
<dbReference type="InterPro" id="IPR002645">
    <property type="entry name" value="STAS_dom"/>
</dbReference>
<evidence type="ECO:0000256" key="2">
    <source>
        <dbReference type="RuleBase" id="RU003749"/>
    </source>
</evidence>
<dbReference type="OrthoDB" id="3216074at2"/>
<dbReference type="PROSITE" id="PS50801">
    <property type="entry name" value="STAS"/>
    <property type="match status" value="1"/>
</dbReference>
<proteinExistence type="inferred from homology"/>
<protein>
    <recommendedName>
        <fullName evidence="2">Anti-sigma factor antagonist</fullName>
    </recommendedName>
</protein>
<organism evidence="5 6">
    <name type="scientific">Pedococcus cremeus</name>
    <dbReference type="NCBI Taxonomy" id="587636"/>
    <lineage>
        <taxon>Bacteria</taxon>
        <taxon>Bacillati</taxon>
        <taxon>Actinomycetota</taxon>
        <taxon>Actinomycetes</taxon>
        <taxon>Micrococcales</taxon>
        <taxon>Intrasporangiaceae</taxon>
        <taxon>Pedococcus</taxon>
    </lineage>
</organism>
<dbReference type="Pfam" id="PF01740">
    <property type="entry name" value="STAS"/>
    <property type="match status" value="1"/>
</dbReference>
<dbReference type="SUPFAM" id="SSF52091">
    <property type="entry name" value="SpoIIaa-like"/>
    <property type="match status" value="1"/>
</dbReference>
<name>A0A1H9RDQ1_9MICO</name>
<evidence type="ECO:0000313" key="5">
    <source>
        <dbReference type="EMBL" id="SER71031.1"/>
    </source>
</evidence>
<feature type="region of interest" description="Disordered" evidence="3">
    <location>
        <begin position="107"/>
        <end position="128"/>
    </location>
</feature>
<evidence type="ECO:0000259" key="4">
    <source>
        <dbReference type="PROSITE" id="PS50801"/>
    </source>
</evidence>
<evidence type="ECO:0000256" key="3">
    <source>
        <dbReference type="SAM" id="MobiDB-lite"/>
    </source>
</evidence>
<dbReference type="PANTHER" id="PTHR33495:SF2">
    <property type="entry name" value="ANTI-SIGMA FACTOR ANTAGONIST TM_1081-RELATED"/>
    <property type="match status" value="1"/>
</dbReference>
<feature type="domain" description="STAS" evidence="4">
    <location>
        <begin position="22"/>
        <end position="121"/>
    </location>
</feature>
<accession>A0A1H9RDQ1</accession>
<dbReference type="InterPro" id="IPR036513">
    <property type="entry name" value="STAS_dom_sf"/>
</dbReference>
<dbReference type="InterPro" id="IPR003658">
    <property type="entry name" value="Anti-sigma_ant"/>
</dbReference>
<gene>
    <name evidence="5" type="ORF">SAMN05216199_0948</name>
</gene>
<sequence>MTVSGVGVLPFEVREHASGQEVEISGRIDVRSVPDVRLLLHEVIDTGTGDVLLNLADAEIGDATGLGVLVEAFNRARRAGRRLAVVDMTDRTERLLRASRLERALVHRPAGDSASGAPTAATVAPLTA</sequence>
<dbReference type="GO" id="GO:0043856">
    <property type="term" value="F:anti-sigma factor antagonist activity"/>
    <property type="evidence" value="ECO:0007669"/>
    <property type="project" value="InterPro"/>
</dbReference>
<evidence type="ECO:0000256" key="1">
    <source>
        <dbReference type="ARBA" id="ARBA00009013"/>
    </source>
</evidence>
<dbReference type="EMBL" id="FOHB01000001">
    <property type="protein sequence ID" value="SER71031.1"/>
    <property type="molecule type" value="Genomic_DNA"/>
</dbReference>
<dbReference type="Gene3D" id="3.30.750.24">
    <property type="entry name" value="STAS domain"/>
    <property type="match status" value="1"/>
</dbReference>
<dbReference type="RefSeq" id="WP_091755738.1">
    <property type="nucleotide sequence ID" value="NZ_FOHB01000001.1"/>
</dbReference>
<reference evidence="6" key="1">
    <citation type="submission" date="2016-10" db="EMBL/GenBank/DDBJ databases">
        <authorList>
            <person name="Varghese N."/>
            <person name="Submissions S."/>
        </authorList>
    </citation>
    <scope>NUCLEOTIDE SEQUENCE [LARGE SCALE GENOMIC DNA]</scope>
    <source>
        <strain evidence="6">CGMCC 1.6963</strain>
    </source>
</reference>